<keyword evidence="2" id="KW-1185">Reference proteome</keyword>
<dbReference type="EMBL" id="JBCGBO010000001">
    <property type="protein sequence ID" value="KAK9230477.1"/>
    <property type="molecule type" value="Genomic_DNA"/>
</dbReference>
<dbReference type="Gene3D" id="1.10.8.430">
    <property type="entry name" value="Helical domain of apoptotic protease-activating factors"/>
    <property type="match status" value="1"/>
</dbReference>
<gene>
    <name evidence="1" type="ORF">WN944_023447</name>
</gene>
<dbReference type="SUPFAM" id="SSF52540">
    <property type="entry name" value="P-loop containing nucleoside triphosphate hydrolases"/>
    <property type="match status" value="1"/>
</dbReference>
<proteinExistence type="predicted"/>
<dbReference type="InterPro" id="IPR027417">
    <property type="entry name" value="P-loop_NTPase"/>
</dbReference>
<sequence length="155" mass="17463">MSNEVWDDKTEQGRAIDSSRRLGQRRFALLLDDLREPIDLKTAGASIQKGSKKYAWNLFHLKVTDDVLNSHRDIRKHAETVAGLCGGLPLSLITIGSAMTSIRNPAVWENAVNDLINYPAEFPGNPSRMNSIGFRRTVKILESLMIRVCDEFCLY</sequence>
<evidence type="ECO:0008006" key="3">
    <source>
        <dbReference type="Google" id="ProtNLM"/>
    </source>
</evidence>
<evidence type="ECO:0000313" key="1">
    <source>
        <dbReference type="EMBL" id="KAK9230477.1"/>
    </source>
</evidence>
<dbReference type="AlphaFoldDB" id="A0AAP0N0B4"/>
<evidence type="ECO:0000313" key="2">
    <source>
        <dbReference type="Proteomes" id="UP001428341"/>
    </source>
</evidence>
<dbReference type="GO" id="GO:0043531">
    <property type="term" value="F:ADP binding"/>
    <property type="evidence" value="ECO:0007669"/>
    <property type="project" value="InterPro"/>
</dbReference>
<organism evidence="1 2">
    <name type="scientific">Citrus x changshan-huyou</name>
    <dbReference type="NCBI Taxonomy" id="2935761"/>
    <lineage>
        <taxon>Eukaryota</taxon>
        <taxon>Viridiplantae</taxon>
        <taxon>Streptophyta</taxon>
        <taxon>Embryophyta</taxon>
        <taxon>Tracheophyta</taxon>
        <taxon>Spermatophyta</taxon>
        <taxon>Magnoliopsida</taxon>
        <taxon>eudicotyledons</taxon>
        <taxon>Gunneridae</taxon>
        <taxon>Pentapetalae</taxon>
        <taxon>rosids</taxon>
        <taxon>malvids</taxon>
        <taxon>Sapindales</taxon>
        <taxon>Rutaceae</taxon>
        <taxon>Aurantioideae</taxon>
        <taxon>Citrus</taxon>
    </lineage>
</organism>
<dbReference type="Proteomes" id="UP001428341">
    <property type="component" value="Unassembled WGS sequence"/>
</dbReference>
<protein>
    <recommendedName>
        <fullName evidence="3">NB-ARC domain-containing protein</fullName>
    </recommendedName>
</protein>
<accession>A0AAP0N0B4</accession>
<comment type="caution">
    <text evidence="1">The sequence shown here is derived from an EMBL/GenBank/DDBJ whole genome shotgun (WGS) entry which is preliminary data.</text>
</comment>
<dbReference type="InterPro" id="IPR042197">
    <property type="entry name" value="Apaf_helical"/>
</dbReference>
<reference evidence="1 2" key="1">
    <citation type="submission" date="2024-05" db="EMBL/GenBank/DDBJ databases">
        <title>Haplotype-resolved chromosome-level genome assembly of Huyou (Citrus changshanensis).</title>
        <authorList>
            <person name="Miao C."/>
            <person name="Chen W."/>
            <person name="Wu Y."/>
            <person name="Wang L."/>
            <person name="Zhao S."/>
            <person name="Grierson D."/>
            <person name="Xu C."/>
            <person name="Chen K."/>
        </authorList>
    </citation>
    <scope>NUCLEOTIDE SEQUENCE [LARGE SCALE GENOMIC DNA]</scope>
    <source>
        <strain evidence="1">01-14</strain>
        <tissue evidence="1">Leaf</tissue>
    </source>
</reference>
<name>A0AAP0N0B4_9ROSI</name>